<sequence>MRGIVKSGRWAATAAWVFWTWLLLAWTSARGSPLPEGGVVAGSALEAADPKSEGPGIVERLKPKNSDGLSVVQSALLNFLRPMPIVDTITEEEKYGNDGDKFNRVGKSIVGGVEKVSEFVNKVTNIPVESVKKLSRGATEVLNNIGGRLVGLQR</sequence>
<accession>A0A9P0A5Z2</accession>
<proteinExistence type="predicted"/>
<dbReference type="EMBL" id="OU963863">
    <property type="protein sequence ID" value="CAH0383866.1"/>
    <property type="molecule type" value="Genomic_DNA"/>
</dbReference>
<evidence type="ECO:0008006" key="4">
    <source>
        <dbReference type="Google" id="ProtNLM"/>
    </source>
</evidence>
<gene>
    <name evidence="2" type="ORF">BEMITA_LOCUS3270</name>
</gene>
<dbReference type="KEGG" id="btab:109036003"/>
<feature type="signal peptide" evidence="1">
    <location>
        <begin position="1"/>
        <end position="31"/>
    </location>
</feature>
<dbReference type="Proteomes" id="UP001152759">
    <property type="component" value="Chromosome 2"/>
</dbReference>
<reference evidence="2" key="1">
    <citation type="submission" date="2021-12" db="EMBL/GenBank/DDBJ databases">
        <authorList>
            <person name="King R."/>
        </authorList>
    </citation>
    <scope>NUCLEOTIDE SEQUENCE</scope>
</reference>
<feature type="chain" id="PRO_5040240368" description="Secreted protein" evidence="1">
    <location>
        <begin position="32"/>
        <end position="154"/>
    </location>
</feature>
<dbReference type="AlphaFoldDB" id="A0A9P0A5Z2"/>
<protein>
    <recommendedName>
        <fullName evidence="4">Secreted protein</fullName>
    </recommendedName>
</protein>
<evidence type="ECO:0000313" key="3">
    <source>
        <dbReference type="Proteomes" id="UP001152759"/>
    </source>
</evidence>
<name>A0A9P0A5Z2_BEMTA</name>
<evidence type="ECO:0000256" key="1">
    <source>
        <dbReference type="SAM" id="SignalP"/>
    </source>
</evidence>
<evidence type="ECO:0000313" key="2">
    <source>
        <dbReference type="EMBL" id="CAH0383866.1"/>
    </source>
</evidence>
<keyword evidence="3" id="KW-1185">Reference proteome</keyword>
<organism evidence="2 3">
    <name type="scientific">Bemisia tabaci</name>
    <name type="common">Sweetpotato whitefly</name>
    <name type="synonym">Aleurodes tabaci</name>
    <dbReference type="NCBI Taxonomy" id="7038"/>
    <lineage>
        <taxon>Eukaryota</taxon>
        <taxon>Metazoa</taxon>
        <taxon>Ecdysozoa</taxon>
        <taxon>Arthropoda</taxon>
        <taxon>Hexapoda</taxon>
        <taxon>Insecta</taxon>
        <taxon>Pterygota</taxon>
        <taxon>Neoptera</taxon>
        <taxon>Paraneoptera</taxon>
        <taxon>Hemiptera</taxon>
        <taxon>Sternorrhyncha</taxon>
        <taxon>Aleyrodoidea</taxon>
        <taxon>Aleyrodidae</taxon>
        <taxon>Aleyrodinae</taxon>
        <taxon>Bemisia</taxon>
    </lineage>
</organism>
<keyword evidence="1" id="KW-0732">Signal</keyword>